<gene>
    <name evidence="1" type="ORF">mMyoMyo1_008940</name>
</gene>
<dbReference type="AlphaFoldDB" id="A0A7J7TTP9"/>
<comment type="caution">
    <text evidence="1">The sequence shown here is derived from an EMBL/GenBank/DDBJ whole genome shotgun (WGS) entry which is preliminary data.</text>
</comment>
<accession>A0A7J7TTP9</accession>
<keyword evidence="2" id="KW-1185">Reference proteome</keyword>
<organism evidence="1 2">
    <name type="scientific">Myotis myotis</name>
    <name type="common">Greater mouse-eared bat</name>
    <name type="synonym">Vespertilio myotis</name>
    <dbReference type="NCBI Taxonomy" id="51298"/>
    <lineage>
        <taxon>Eukaryota</taxon>
        <taxon>Metazoa</taxon>
        <taxon>Chordata</taxon>
        <taxon>Craniata</taxon>
        <taxon>Vertebrata</taxon>
        <taxon>Euteleostomi</taxon>
        <taxon>Mammalia</taxon>
        <taxon>Eutheria</taxon>
        <taxon>Laurasiatheria</taxon>
        <taxon>Chiroptera</taxon>
        <taxon>Yangochiroptera</taxon>
        <taxon>Vespertilionidae</taxon>
        <taxon>Myotis</taxon>
    </lineage>
</organism>
<dbReference type="Proteomes" id="UP000527355">
    <property type="component" value="Unassembled WGS sequence"/>
</dbReference>
<proteinExistence type="predicted"/>
<evidence type="ECO:0000313" key="2">
    <source>
        <dbReference type="Proteomes" id="UP000527355"/>
    </source>
</evidence>
<protein>
    <submittedName>
        <fullName evidence="1">Uncharacterized protein</fullName>
    </submittedName>
</protein>
<dbReference type="EMBL" id="JABWUV010000015">
    <property type="protein sequence ID" value="KAF6303957.1"/>
    <property type="molecule type" value="Genomic_DNA"/>
</dbReference>
<name>A0A7J7TTP9_MYOMY</name>
<reference evidence="1 2" key="1">
    <citation type="journal article" date="2020" name="Nature">
        <title>Six reference-quality genomes reveal evolution of bat adaptations.</title>
        <authorList>
            <person name="Jebb D."/>
            <person name="Huang Z."/>
            <person name="Pippel M."/>
            <person name="Hughes G.M."/>
            <person name="Lavrichenko K."/>
            <person name="Devanna P."/>
            <person name="Winkler S."/>
            <person name="Jermiin L.S."/>
            <person name="Skirmuntt E.C."/>
            <person name="Katzourakis A."/>
            <person name="Burkitt-Gray L."/>
            <person name="Ray D.A."/>
            <person name="Sullivan K.A.M."/>
            <person name="Roscito J.G."/>
            <person name="Kirilenko B.M."/>
            <person name="Davalos L.M."/>
            <person name="Corthals A.P."/>
            <person name="Power M.L."/>
            <person name="Jones G."/>
            <person name="Ransome R.D."/>
            <person name="Dechmann D.K.N."/>
            <person name="Locatelli A.G."/>
            <person name="Puechmaille S.J."/>
            <person name="Fedrigo O."/>
            <person name="Jarvis E.D."/>
            <person name="Hiller M."/>
            <person name="Vernes S.C."/>
            <person name="Myers E.W."/>
            <person name="Teeling E.C."/>
        </authorList>
    </citation>
    <scope>NUCLEOTIDE SEQUENCE [LARGE SCALE GENOMIC DNA]</scope>
    <source>
        <strain evidence="1">MMyoMyo1</strain>
        <tissue evidence="1">Flight muscle</tissue>
    </source>
</reference>
<sequence>MGCRSVPCPAGEVDRGVPACCGHAPGRPPPQMRSVHLISGQELAVLRACLLRTASTFPAPGIWGIQCSARLRSLAALHPGEEKLATCSTADILKPGSRVLGWREVGGTDHLGAPLATPLANTEKPLWGRCLPHSLIGSQPGLAKPPSLPAPPPTPSECNWANKLGCLPQSPK</sequence>
<evidence type="ECO:0000313" key="1">
    <source>
        <dbReference type="EMBL" id="KAF6303957.1"/>
    </source>
</evidence>